<organism evidence="2 3">
    <name type="scientific">Haematospirillum jordaniae</name>
    <dbReference type="NCBI Taxonomy" id="1549855"/>
    <lineage>
        <taxon>Bacteria</taxon>
        <taxon>Pseudomonadati</taxon>
        <taxon>Pseudomonadota</taxon>
        <taxon>Alphaproteobacteria</taxon>
        <taxon>Rhodospirillales</taxon>
        <taxon>Novispirillaceae</taxon>
        <taxon>Haematospirillum</taxon>
    </lineage>
</organism>
<protein>
    <submittedName>
        <fullName evidence="2">Uncharacterized protein</fullName>
    </submittedName>
</protein>
<feature type="compositionally biased region" description="Polar residues" evidence="1">
    <location>
        <begin position="58"/>
        <end position="68"/>
    </location>
</feature>
<reference evidence="2 3" key="1">
    <citation type="submission" date="2016-02" db="EMBL/GenBank/DDBJ databases">
        <title>Complete Genome of H5569, the type strain of the newly described species Haematospirillium jordaniae.</title>
        <authorList>
            <person name="Nicholson A.C."/>
            <person name="Humrighouse B.W."/>
            <person name="Loparov V."/>
            <person name="McQuiston J.R."/>
        </authorList>
    </citation>
    <scope>NUCLEOTIDE SEQUENCE [LARGE SCALE GENOMIC DNA]</scope>
    <source>
        <strain evidence="2 3">H5569</strain>
    </source>
</reference>
<dbReference type="AlphaFoldDB" id="A0A143DFF7"/>
<feature type="region of interest" description="Disordered" evidence="1">
    <location>
        <begin position="46"/>
        <end position="68"/>
    </location>
</feature>
<proteinExistence type="predicted"/>
<sequence>MTRLANDASIRSQGVVSYCQDAAKVLDAVNALETAESLKHFAVSSMPAQDDGLPQCKVSGQESRTASR</sequence>
<gene>
    <name evidence="2" type="ORF">AY555_08815</name>
</gene>
<dbReference type="KEGG" id="hjo:AY555_08815"/>
<evidence type="ECO:0000313" key="2">
    <source>
        <dbReference type="EMBL" id="AMW35260.1"/>
    </source>
</evidence>
<dbReference type="EMBL" id="CP014525">
    <property type="protein sequence ID" value="AMW35260.1"/>
    <property type="molecule type" value="Genomic_DNA"/>
</dbReference>
<keyword evidence="3" id="KW-1185">Reference proteome</keyword>
<accession>A0A143DFF7</accession>
<name>A0A143DFF7_9PROT</name>
<evidence type="ECO:0000256" key="1">
    <source>
        <dbReference type="SAM" id="MobiDB-lite"/>
    </source>
</evidence>
<evidence type="ECO:0000313" key="3">
    <source>
        <dbReference type="Proteomes" id="UP000076066"/>
    </source>
</evidence>
<dbReference type="Proteomes" id="UP000076066">
    <property type="component" value="Chromosome"/>
</dbReference>